<dbReference type="Proteomes" id="UP000036923">
    <property type="component" value="Unassembled WGS sequence"/>
</dbReference>
<feature type="transmembrane region" description="Helical" evidence="1">
    <location>
        <begin position="5"/>
        <end position="22"/>
    </location>
</feature>
<dbReference type="PATRIC" id="fig|398512.5.peg.5286"/>
<keyword evidence="1" id="KW-0812">Transmembrane</keyword>
<reference evidence="3" key="1">
    <citation type="submission" date="2015-07" db="EMBL/GenBank/DDBJ databases">
        <title>Near-Complete Genome Sequence of the Cellulolytic Bacterium Bacteroides (Pseudobacteroides) cellulosolvens ATCC 35603.</title>
        <authorList>
            <person name="Dassa B."/>
            <person name="Utturkar S.M."/>
            <person name="Klingeman D.M."/>
            <person name="Hurt R.A."/>
            <person name="Keller M."/>
            <person name="Xu J."/>
            <person name="Reddy Y.H.K."/>
            <person name="Borovok I."/>
            <person name="Grinberg I.R."/>
            <person name="Lamed R."/>
            <person name="Zhivin O."/>
            <person name="Bayer E.A."/>
            <person name="Brown S.D."/>
        </authorList>
    </citation>
    <scope>NUCLEOTIDE SEQUENCE [LARGE SCALE GENOMIC DNA]</scope>
    <source>
        <strain evidence="3">DSM 2933</strain>
    </source>
</reference>
<dbReference type="PANTHER" id="PTHR34351">
    <property type="entry name" value="SLR1927 PROTEIN-RELATED"/>
    <property type="match status" value="1"/>
</dbReference>
<dbReference type="OrthoDB" id="9778037at2"/>
<keyword evidence="1" id="KW-0472">Membrane</keyword>
<feature type="transmembrane region" description="Helical" evidence="1">
    <location>
        <begin position="28"/>
        <end position="47"/>
    </location>
</feature>
<evidence type="ECO:0000313" key="2">
    <source>
        <dbReference type="EMBL" id="KNY29769.1"/>
    </source>
</evidence>
<dbReference type="STRING" id="398512.Bccel_5046"/>
<evidence type="ECO:0000256" key="1">
    <source>
        <dbReference type="SAM" id="Phobius"/>
    </source>
</evidence>
<name>A0A0L6JVN3_9FIRM</name>
<organism evidence="2 3">
    <name type="scientific">Pseudobacteroides cellulosolvens ATCC 35603 = DSM 2933</name>
    <dbReference type="NCBI Taxonomy" id="398512"/>
    <lineage>
        <taxon>Bacteria</taxon>
        <taxon>Bacillati</taxon>
        <taxon>Bacillota</taxon>
        <taxon>Clostridia</taxon>
        <taxon>Eubacteriales</taxon>
        <taxon>Oscillospiraceae</taxon>
        <taxon>Pseudobacteroides</taxon>
    </lineage>
</organism>
<dbReference type="RefSeq" id="WP_050753800.1">
    <property type="nucleotide sequence ID" value="NZ_JQKC01000021.1"/>
</dbReference>
<protein>
    <submittedName>
        <fullName evidence="2">Uncharacterized protein</fullName>
    </submittedName>
</protein>
<comment type="caution">
    <text evidence="2">The sequence shown here is derived from an EMBL/GenBank/DDBJ whole genome shotgun (WGS) entry which is preliminary data.</text>
</comment>
<sequence>MRNFIVYITMGVVLYLYSYFLGGDNTMLMLYMLIFALLTSIILTIPLKGRIEFSIDAPTVEVEKDGVVKVNLHIHNKSILPVPFMDISFIKSHNFSNLSSTDIRLSLGSRMKKTISFEYFALTRGVSKIGVESIFIKDYLGFFRINLTKGMDLSKMWGEVTVIPRLYSINLNSKIMQNTSLALMPEDNSMTTNNMVITNGEPGYEFREYVPGDPLHKIHWKLSAKKETLMVRKDEGRSIPKKCLIIDPCLVKVVESEKGNFISRLFNRPKIQQSDDTIFIEEKILEAVLAVAHGTVSTNSESDIWFYEDGQWKLFSVREKKNIGEMQNVFAAYNFVENKDVPGDLRMPVRNLMEQKKNSRNFGGGEVIIFTGLVDDKLMEAVGQLNFNKYYVNLVAVKNIENDNKNRVKIDQTDQGTIYEVPMGMDLSEAF</sequence>
<dbReference type="eggNOG" id="COG1721">
    <property type="taxonomic scope" value="Bacteria"/>
</dbReference>
<keyword evidence="1" id="KW-1133">Transmembrane helix</keyword>
<dbReference type="EMBL" id="LGTC01000001">
    <property type="protein sequence ID" value="KNY29769.1"/>
    <property type="molecule type" value="Genomic_DNA"/>
</dbReference>
<proteinExistence type="predicted"/>
<dbReference type="AlphaFoldDB" id="A0A0L6JVN3"/>
<evidence type="ECO:0000313" key="3">
    <source>
        <dbReference type="Proteomes" id="UP000036923"/>
    </source>
</evidence>
<accession>A0A0L6JVN3</accession>
<keyword evidence="3" id="KW-1185">Reference proteome</keyword>
<gene>
    <name evidence="2" type="ORF">Bccel_5046</name>
</gene>